<dbReference type="PANTHER" id="PTHR48051:SF54">
    <property type="entry name" value="LEUCINE-RICH REPEAT-CONTAINING PROTEIN"/>
    <property type="match status" value="1"/>
</dbReference>
<evidence type="ECO:0000313" key="8">
    <source>
        <dbReference type="EMBL" id="MCU7246964.1"/>
    </source>
</evidence>
<dbReference type="InterPro" id="IPR001611">
    <property type="entry name" value="Leu-rich_rpt"/>
</dbReference>
<evidence type="ECO:0000256" key="1">
    <source>
        <dbReference type="ARBA" id="ARBA00000900"/>
    </source>
</evidence>
<evidence type="ECO:0000256" key="6">
    <source>
        <dbReference type="PROSITE-ProRule" id="PRU01398"/>
    </source>
</evidence>
<proteinExistence type="inferred from homology"/>
<reference evidence="8" key="1">
    <citation type="submission" date="2022-09" db="EMBL/GenBank/DDBJ databases">
        <authorList>
            <person name="Cesa-Luna C."/>
            <person name="Girard L."/>
            <person name="Lood C."/>
            <person name="Hofte M."/>
            <person name="De Mot R."/>
        </authorList>
    </citation>
    <scope>NUCLEOTIDE SEQUENCE</scope>
    <source>
        <strain evidence="8">B1M3-32</strain>
    </source>
</reference>
<comment type="similarity">
    <text evidence="6">Belongs to the LRR-containing bacterial E3 ligase family.</text>
</comment>
<dbReference type="RefSeq" id="WP_301621048.1">
    <property type="nucleotide sequence ID" value="NZ_JAOSKY010000002.1"/>
</dbReference>
<keyword evidence="6" id="KW-0964">Secreted</keyword>
<reference evidence="8" key="2">
    <citation type="journal article" date="2023" name="mSystems">
        <title>Charting the Lipopeptidome of Nonpathogenic Pseudomonas.</title>
        <authorList>
            <person name="Cesa-Luna C."/>
            <person name="Geudens N."/>
            <person name="Girard L."/>
            <person name="De Roo V."/>
            <person name="Maklad H.R."/>
            <person name="Martins J.C."/>
            <person name="Hofte M."/>
            <person name="De Mot R."/>
        </authorList>
    </citation>
    <scope>NUCLEOTIDE SEQUENCE</scope>
    <source>
        <strain evidence="8">B1M3-32</strain>
    </source>
</reference>
<keyword evidence="4" id="KW-0677">Repeat</keyword>
<dbReference type="EC" id="2.3.2.27" evidence="2"/>
<name>A0A9X3B9U0_9PSED</name>
<gene>
    <name evidence="8" type="ORF">OC940_03995</name>
</gene>
<comment type="caution">
    <text evidence="6">Lacks conserved residue(s) required for the propagation of feature annotation.</text>
</comment>
<dbReference type="InterPro" id="IPR029487">
    <property type="entry name" value="NEL_dom"/>
</dbReference>
<dbReference type="PROSITE" id="PS52053">
    <property type="entry name" value="NEL"/>
    <property type="match status" value="1"/>
</dbReference>
<evidence type="ECO:0000256" key="2">
    <source>
        <dbReference type="ARBA" id="ARBA00012483"/>
    </source>
</evidence>
<dbReference type="Gene3D" id="3.80.10.10">
    <property type="entry name" value="Ribonuclease Inhibitor"/>
    <property type="match status" value="1"/>
</dbReference>
<comment type="catalytic activity">
    <reaction evidence="1">
        <text>S-ubiquitinyl-[E2 ubiquitin-conjugating enzyme]-L-cysteine + [acceptor protein]-L-lysine = [E2 ubiquitin-conjugating enzyme]-L-cysteine + N(6)-ubiquitinyl-[acceptor protein]-L-lysine.</text>
        <dbReference type="EC" id="2.3.2.27"/>
    </reaction>
</comment>
<feature type="domain" description="NEL" evidence="7">
    <location>
        <begin position="1322"/>
        <end position="1621"/>
    </location>
</feature>
<dbReference type="Gene3D" id="1.20.58.360">
    <property type="entry name" value="Shigella T3SS effector IpaH defines"/>
    <property type="match status" value="1"/>
</dbReference>
<dbReference type="Proteomes" id="UP001139955">
    <property type="component" value="Unassembled WGS sequence"/>
</dbReference>
<dbReference type="InterPro" id="IPR046673">
    <property type="entry name" value="ToxA_N"/>
</dbReference>
<keyword evidence="6" id="KW-0833">Ubl conjugation pathway</keyword>
<evidence type="ECO:0000256" key="5">
    <source>
        <dbReference type="ARBA" id="ARBA00023026"/>
    </source>
</evidence>
<dbReference type="SMART" id="SM00369">
    <property type="entry name" value="LRR_TYP"/>
    <property type="match status" value="4"/>
</dbReference>
<dbReference type="InterPro" id="IPR050216">
    <property type="entry name" value="LRR_domain-containing"/>
</dbReference>
<protein>
    <recommendedName>
        <fullName evidence="2">RING-type E3 ubiquitin transferase</fullName>
        <ecNumber evidence="2">2.3.2.27</ecNumber>
    </recommendedName>
</protein>
<keyword evidence="3" id="KW-0433">Leucine-rich repeat</keyword>
<evidence type="ECO:0000256" key="3">
    <source>
        <dbReference type="ARBA" id="ARBA00022614"/>
    </source>
</evidence>
<dbReference type="InterPro" id="IPR032675">
    <property type="entry name" value="LRR_dom_sf"/>
</dbReference>
<accession>A0A9X3B9U0</accession>
<dbReference type="Pfam" id="PF20178">
    <property type="entry name" value="ToxA_N"/>
    <property type="match status" value="1"/>
</dbReference>
<dbReference type="GO" id="GO:0005576">
    <property type="term" value="C:extracellular region"/>
    <property type="evidence" value="ECO:0007669"/>
    <property type="project" value="UniProtKB-UniRule"/>
</dbReference>
<dbReference type="EMBL" id="JAOSKY010000002">
    <property type="protein sequence ID" value="MCU7246964.1"/>
    <property type="molecule type" value="Genomic_DNA"/>
</dbReference>
<keyword evidence="6" id="KW-1035">Host cytoplasm</keyword>
<dbReference type="GO" id="GO:0061630">
    <property type="term" value="F:ubiquitin protein ligase activity"/>
    <property type="evidence" value="ECO:0007669"/>
    <property type="project" value="UniProtKB-EC"/>
</dbReference>
<dbReference type="InterPro" id="IPR003591">
    <property type="entry name" value="Leu-rich_rpt_typical-subtyp"/>
</dbReference>
<dbReference type="GO" id="GO:0005737">
    <property type="term" value="C:cytoplasm"/>
    <property type="evidence" value="ECO:0007669"/>
    <property type="project" value="TreeGrafter"/>
</dbReference>
<organism evidence="8 9">
    <name type="scientific">Pseudomonas koreensis</name>
    <dbReference type="NCBI Taxonomy" id="198620"/>
    <lineage>
        <taxon>Bacteria</taxon>
        <taxon>Pseudomonadati</taxon>
        <taxon>Pseudomonadota</taxon>
        <taxon>Gammaproteobacteria</taxon>
        <taxon>Pseudomonadales</taxon>
        <taxon>Pseudomonadaceae</taxon>
        <taxon>Pseudomonas</taxon>
    </lineage>
</organism>
<dbReference type="PANTHER" id="PTHR48051">
    <property type="match status" value="1"/>
</dbReference>
<dbReference type="Gene3D" id="1.20.1270.130">
    <property type="entry name" value="Shigella T3SS effector IpaH domain"/>
    <property type="match status" value="1"/>
</dbReference>
<keyword evidence="5" id="KW-0843">Virulence</keyword>
<evidence type="ECO:0000313" key="9">
    <source>
        <dbReference type="Proteomes" id="UP001139955"/>
    </source>
</evidence>
<keyword evidence="9" id="KW-1185">Reference proteome</keyword>
<evidence type="ECO:0000256" key="4">
    <source>
        <dbReference type="ARBA" id="ARBA00022737"/>
    </source>
</evidence>
<dbReference type="SUPFAM" id="SSF52058">
    <property type="entry name" value="L domain-like"/>
    <property type="match status" value="1"/>
</dbReference>
<sequence length="1626" mass="180947">MEVEKNNTAVPGMTPAQQGVFFDLLKKQIPAWMLQAPENVRTALYKSLKSSYQSRSTVLDELRAFKSPEKFCAPLLAQALSAKLVEPVQVEGVVFQHVRSASSLLGLRKKLVLPIARDLLTAACENFEASETDAGNYHERSLIYIPDRITGRGNKLLSIEPHEFAQLCRALDLGKSYQNHLAALFGSKSQVGSLREKSIACAKDQFEVERHLAYMQKHISEDVYKMLKSVSENKSSITLGKNSLGYQRLEMLDIKLHGPMFVGPVTEHKDGDFRCVVYLPGDPLHPLKEYASFSQFEVELSRRLRTPEFRTFFMRYIKLKDRATFLSNLDQRLITVRHPSLHKESVYVQISGFDLDTENKYDVFLAMFQHHAEQVLANARLLVVPTDDEDEKSRLARLETYQTIGFNAVLFFASFVPVVGEIMFAVAGIQLLSTVYEGIASWAAGEQEQATDYLFDTLENLVLMAALGVTGKAASGTYKAIMASDFVLRLREVPISPGAMRLWKSDLSAYREPQIIPRGIRVDDQGLVSQKNNRYLRIGADNFAVQPRQQTDVWEVQPPQQTGSYLPVLETNGAGAWRHDSELPQEWNLLTLFRRLGYREEEVSDVQALQVLAAIGVDENQLHRLFVDRRKPMATLVDTVRRFRADAAVEQFMQALGETTSAPMADADLQLFLLTSASNWPKDLAVSVVSALGNEITRYGPAKASRPLKIAQDLLHKGQFYPVLLAGLDNPQRTLLLGTASNEQASQISRLTQLLARQAGRSRLALFNRLDLRTDIARQSMAAPVRKAFAGLPGAVVDELALNADASEWLELEDDKLPLRLAEEARRYQQVVNLNRVYEGLYLDGASDLSTDMVVLDTLGNLPGWPQDVFIEITEWAVPSEDKARLGPADARYKVFIEAFEDRYQAVDADEKVLAKHSSRTRANYFQTLWQSLPEHARKALGVEADDAGVGLREKITALALQRRELVARLVSKASLRVGYRSPMGLADPRVVRLVSLSQSAPVAEVARSAALARRARELYPLQSPAQIESFLTSLGSDEVVAIRTLEGLRQQYLTIRNTLERWVHRETHYQTGDGPRLTVPAHNKARAAQAILRAWRRESGTAGHPSEMLDNLTFDAQPLGELPAIIGDFRHIGVLEMDNVGASAGLNTFLHNFPNLHSLSLTGNGLTRVPQAIDAMSRLTHLDLSNNQIFLTAEAAVSLGAKDHLQWLNLSFNPSLGRMPTVSAMRKLQHLALRGTGISEWPEGLDELLELQTLDLRDNLIETLPEAVFKARQALNHGTNVDGNPLSATSLAAIADYQQAEGASLGVITADYIDPPVAASGSDARGAHWVSGLSLDDVVQMQATWASLSAYPNSRDFFLVLEQLRNTADYTRQHRLLAARVWNVLQAAAEDDSLRSALFRMARIGRVSANEPSGLFSDLEVRVLCYRATEAARTGVQSLEGELVRLLRGLFRLQEVQKQAMIDIGIRVLDDSITRQQALELSLSYRVRLAQRLDLPAQPRAINVQLDVEVTEQQLDKAYKEVAKAENSPALLESINAQSFWSDYLNTTYRGQFVAVLARSADALAELEAQADLSRAAATQRMMAIFENYRNENLQLRKQLTQQALARHPGLAMPAAPTPGRLTKG</sequence>
<evidence type="ECO:0000259" key="7">
    <source>
        <dbReference type="PROSITE" id="PS52053"/>
    </source>
</evidence>
<dbReference type="Pfam" id="PF14496">
    <property type="entry name" value="NEL"/>
    <property type="match status" value="1"/>
</dbReference>
<comment type="caution">
    <text evidence="8">The sequence shown here is derived from an EMBL/GenBank/DDBJ whole genome shotgun (WGS) entry which is preliminary data.</text>
</comment>
<dbReference type="PROSITE" id="PS51450">
    <property type="entry name" value="LRR"/>
    <property type="match status" value="1"/>
</dbReference>
<dbReference type="GO" id="GO:0016567">
    <property type="term" value="P:protein ubiquitination"/>
    <property type="evidence" value="ECO:0007669"/>
    <property type="project" value="InterPro"/>
</dbReference>